<comment type="caution">
    <text evidence="1">The sequence shown here is derived from an EMBL/GenBank/DDBJ whole genome shotgun (WGS) entry which is preliminary data.</text>
</comment>
<keyword evidence="2" id="KW-1185">Reference proteome</keyword>
<name>A0AAV5MY89_9ROSI</name>
<protein>
    <submittedName>
        <fullName evidence="1">Uncharacterized protein</fullName>
    </submittedName>
</protein>
<evidence type="ECO:0000313" key="1">
    <source>
        <dbReference type="EMBL" id="GKV54034.1"/>
    </source>
</evidence>
<dbReference type="EMBL" id="BPVZ01002841">
    <property type="protein sequence ID" value="GKV54034.1"/>
    <property type="molecule type" value="Genomic_DNA"/>
</dbReference>
<evidence type="ECO:0000313" key="2">
    <source>
        <dbReference type="Proteomes" id="UP001054252"/>
    </source>
</evidence>
<organism evidence="1 2">
    <name type="scientific">Rubroshorea leprosula</name>
    <dbReference type="NCBI Taxonomy" id="152421"/>
    <lineage>
        <taxon>Eukaryota</taxon>
        <taxon>Viridiplantae</taxon>
        <taxon>Streptophyta</taxon>
        <taxon>Embryophyta</taxon>
        <taxon>Tracheophyta</taxon>
        <taxon>Spermatophyta</taxon>
        <taxon>Magnoliopsida</taxon>
        <taxon>eudicotyledons</taxon>
        <taxon>Gunneridae</taxon>
        <taxon>Pentapetalae</taxon>
        <taxon>rosids</taxon>
        <taxon>malvids</taxon>
        <taxon>Malvales</taxon>
        <taxon>Dipterocarpaceae</taxon>
        <taxon>Rubroshorea</taxon>
    </lineage>
</organism>
<sequence length="187" mass="20838">MLGFGSLRTQRLGSQGTQAYWVRVWCWVRVWVRTEPSMPGFGGTQHAWVRFLANPGEPKRAGFAPGFTPKRFCLGSHRTQHAWVRFLANPAPGFARNPSVLGSCLVLGLRLGSHRTQHAWVWWNPARLGSVPCEPNAWVRKEPKRTGFGANPGKRAGFGSLQTQHLDSQGTQAGWVLRFTGFSICQV</sequence>
<proteinExistence type="predicted"/>
<dbReference type="Proteomes" id="UP001054252">
    <property type="component" value="Unassembled WGS sequence"/>
</dbReference>
<reference evidence="1 2" key="1">
    <citation type="journal article" date="2021" name="Commun. Biol.">
        <title>The genome of Shorea leprosula (Dipterocarpaceae) highlights the ecological relevance of drought in aseasonal tropical rainforests.</title>
        <authorList>
            <person name="Ng K.K.S."/>
            <person name="Kobayashi M.J."/>
            <person name="Fawcett J.A."/>
            <person name="Hatakeyama M."/>
            <person name="Paape T."/>
            <person name="Ng C.H."/>
            <person name="Ang C.C."/>
            <person name="Tnah L.H."/>
            <person name="Lee C.T."/>
            <person name="Nishiyama T."/>
            <person name="Sese J."/>
            <person name="O'Brien M.J."/>
            <person name="Copetti D."/>
            <person name="Mohd Noor M.I."/>
            <person name="Ong R.C."/>
            <person name="Putra M."/>
            <person name="Sireger I.Z."/>
            <person name="Indrioko S."/>
            <person name="Kosugi Y."/>
            <person name="Izuno A."/>
            <person name="Isagi Y."/>
            <person name="Lee S.L."/>
            <person name="Shimizu K.K."/>
        </authorList>
    </citation>
    <scope>NUCLEOTIDE SEQUENCE [LARGE SCALE GENOMIC DNA]</scope>
    <source>
        <strain evidence="1">214</strain>
    </source>
</reference>
<gene>
    <name evidence="1" type="ORF">SLEP1_g60544</name>
</gene>
<accession>A0AAV5MY89</accession>
<dbReference type="AlphaFoldDB" id="A0AAV5MY89"/>